<feature type="region of interest" description="Disordered" evidence="1">
    <location>
        <begin position="1"/>
        <end position="173"/>
    </location>
</feature>
<sequence>MFSHLRIHRRGPSNPTSPNPDQPSAPAPWDPSLPQQHSPFIQDAALSPGIRSQLLTTTNSSLPPTLPPIARVTSSSSGSPLDLPTPDAKVTQEPQIQKPHPPPPPPSARSPYNGDSGFLGGVALRKYQREQQEQQKQQKQQMAAKSPDLAGLSPSLMAAMKVNSRGRSPPRHQ</sequence>
<feature type="compositionally biased region" description="Pro residues" evidence="1">
    <location>
        <begin position="99"/>
        <end position="108"/>
    </location>
</feature>
<gene>
    <name evidence="2" type="ORF">ColSpa_04437</name>
</gene>
<dbReference type="Proteomes" id="UP001055115">
    <property type="component" value="Unassembled WGS sequence"/>
</dbReference>
<evidence type="ECO:0000313" key="2">
    <source>
        <dbReference type="EMBL" id="GKT44256.1"/>
    </source>
</evidence>
<dbReference type="EMBL" id="BQXU01000009">
    <property type="protein sequence ID" value="GKT44256.1"/>
    <property type="molecule type" value="Genomic_DNA"/>
</dbReference>
<dbReference type="AlphaFoldDB" id="A0AA37P5N4"/>
<keyword evidence="3" id="KW-1185">Reference proteome</keyword>
<proteinExistence type="predicted"/>
<name>A0AA37P5N4_9PEZI</name>
<dbReference type="GeneID" id="73325239"/>
<feature type="compositionally biased region" description="Pro residues" evidence="1">
    <location>
        <begin position="15"/>
        <end position="31"/>
    </location>
</feature>
<accession>A0AA37P5N4</accession>
<evidence type="ECO:0000256" key="1">
    <source>
        <dbReference type="SAM" id="MobiDB-lite"/>
    </source>
</evidence>
<feature type="compositionally biased region" description="Basic residues" evidence="1">
    <location>
        <begin position="1"/>
        <end position="11"/>
    </location>
</feature>
<protein>
    <submittedName>
        <fullName evidence="2">Uncharacterized protein</fullName>
    </submittedName>
</protein>
<comment type="caution">
    <text evidence="2">The sequence shown here is derived from an EMBL/GenBank/DDBJ whole genome shotgun (WGS) entry which is preliminary data.</text>
</comment>
<evidence type="ECO:0000313" key="3">
    <source>
        <dbReference type="Proteomes" id="UP001055115"/>
    </source>
</evidence>
<reference evidence="2 3" key="1">
    <citation type="submission" date="2022-03" db="EMBL/GenBank/DDBJ databases">
        <title>Genome data of Colletotrichum spp.</title>
        <authorList>
            <person name="Utami Y.D."/>
            <person name="Hiruma K."/>
        </authorList>
    </citation>
    <scope>NUCLEOTIDE SEQUENCE [LARGE SCALE GENOMIC DNA]</scope>
    <source>
        <strain evidence="2 3">MAFF 239500</strain>
    </source>
</reference>
<feature type="compositionally biased region" description="Low complexity" evidence="1">
    <location>
        <begin position="54"/>
        <end position="63"/>
    </location>
</feature>
<dbReference type="RefSeq" id="XP_049126606.1">
    <property type="nucleotide sequence ID" value="XM_049270649.1"/>
</dbReference>
<organism evidence="2 3">
    <name type="scientific">Colletotrichum spaethianum</name>
    <dbReference type="NCBI Taxonomy" id="700344"/>
    <lineage>
        <taxon>Eukaryota</taxon>
        <taxon>Fungi</taxon>
        <taxon>Dikarya</taxon>
        <taxon>Ascomycota</taxon>
        <taxon>Pezizomycotina</taxon>
        <taxon>Sordariomycetes</taxon>
        <taxon>Hypocreomycetidae</taxon>
        <taxon>Glomerellales</taxon>
        <taxon>Glomerellaceae</taxon>
        <taxon>Colletotrichum</taxon>
        <taxon>Colletotrichum spaethianum species complex</taxon>
    </lineage>
</organism>